<gene>
    <name evidence="2" type="ORF">J1N35_028989</name>
</gene>
<dbReference type="EMBL" id="JAIQCV010000009">
    <property type="protein sequence ID" value="KAH1064002.1"/>
    <property type="molecule type" value="Genomic_DNA"/>
</dbReference>
<proteinExistence type="predicted"/>
<reference evidence="2 3" key="1">
    <citation type="journal article" date="2021" name="Plant Biotechnol. J.">
        <title>Multi-omics assisted identification of the key and species-specific regulatory components of drought-tolerant mechanisms in Gossypium stocksii.</title>
        <authorList>
            <person name="Yu D."/>
            <person name="Ke L."/>
            <person name="Zhang D."/>
            <person name="Wu Y."/>
            <person name="Sun Y."/>
            <person name="Mei J."/>
            <person name="Sun J."/>
            <person name="Sun Y."/>
        </authorList>
    </citation>
    <scope>NUCLEOTIDE SEQUENCE [LARGE SCALE GENOMIC DNA]</scope>
    <source>
        <strain evidence="3">cv. E1</strain>
        <tissue evidence="2">Leaf</tissue>
    </source>
</reference>
<accession>A0A9D3UY24</accession>
<protein>
    <submittedName>
        <fullName evidence="2">Uncharacterized protein</fullName>
    </submittedName>
</protein>
<comment type="caution">
    <text evidence="2">The sequence shown here is derived from an EMBL/GenBank/DDBJ whole genome shotgun (WGS) entry which is preliminary data.</text>
</comment>
<feature type="compositionally biased region" description="Acidic residues" evidence="1">
    <location>
        <begin position="76"/>
        <end position="88"/>
    </location>
</feature>
<evidence type="ECO:0000313" key="2">
    <source>
        <dbReference type="EMBL" id="KAH1064002.1"/>
    </source>
</evidence>
<dbReference type="AlphaFoldDB" id="A0A9D3UY24"/>
<evidence type="ECO:0000256" key="1">
    <source>
        <dbReference type="SAM" id="MobiDB-lite"/>
    </source>
</evidence>
<feature type="region of interest" description="Disordered" evidence="1">
    <location>
        <begin position="69"/>
        <end position="88"/>
    </location>
</feature>
<name>A0A9D3UY24_9ROSI</name>
<feature type="compositionally biased region" description="Polar residues" evidence="1">
    <location>
        <begin position="113"/>
        <end position="128"/>
    </location>
</feature>
<organism evidence="2 3">
    <name type="scientific">Gossypium stocksii</name>
    <dbReference type="NCBI Taxonomy" id="47602"/>
    <lineage>
        <taxon>Eukaryota</taxon>
        <taxon>Viridiplantae</taxon>
        <taxon>Streptophyta</taxon>
        <taxon>Embryophyta</taxon>
        <taxon>Tracheophyta</taxon>
        <taxon>Spermatophyta</taxon>
        <taxon>Magnoliopsida</taxon>
        <taxon>eudicotyledons</taxon>
        <taxon>Gunneridae</taxon>
        <taxon>Pentapetalae</taxon>
        <taxon>rosids</taxon>
        <taxon>malvids</taxon>
        <taxon>Malvales</taxon>
        <taxon>Malvaceae</taxon>
        <taxon>Malvoideae</taxon>
        <taxon>Gossypium</taxon>
    </lineage>
</organism>
<sequence>MARIRQVAETLNWELFCEKTPSVDEELVHEFYATLTLSELIEVSVHGIKTVDVGKIILREMWNCAVRRSGPQRVEESEDPEEQGEEDPIEIELLQLAKIPDKVELMEPEAEPNVTTQMFRTQSPLPDL</sequence>
<keyword evidence="3" id="KW-1185">Reference proteome</keyword>
<dbReference type="Proteomes" id="UP000828251">
    <property type="component" value="Unassembled WGS sequence"/>
</dbReference>
<evidence type="ECO:0000313" key="3">
    <source>
        <dbReference type="Proteomes" id="UP000828251"/>
    </source>
</evidence>
<feature type="region of interest" description="Disordered" evidence="1">
    <location>
        <begin position="107"/>
        <end position="128"/>
    </location>
</feature>